<feature type="domain" description="Integrase zinc-binding" evidence="2">
    <location>
        <begin position="101"/>
        <end position="145"/>
    </location>
</feature>
<dbReference type="Gene3D" id="1.10.340.70">
    <property type="match status" value="1"/>
</dbReference>
<keyword evidence="4" id="KW-1185">Reference proteome</keyword>
<accession>A0ABR0K3R7</accession>
<feature type="compositionally biased region" description="Polar residues" evidence="1">
    <location>
        <begin position="166"/>
        <end position="177"/>
    </location>
</feature>
<sequence>MTDTTLNNVPLFASNARTALANLIEEHPSTRRISITEKLNIIGWLTDLQRRPSTQEEFSRRNYVRKNFVWDEDHSMLFAIDKDDPDHKRTVVLTDEIAPTVEQVHQANGHAGWDATWNDINKCYYGILRSDVIFLLKTCHVCAQNPKKRSKGSIPSPELPERDLTNFDSSEPSSRHL</sequence>
<name>A0ABR0K3R7_9EURO</name>
<dbReference type="InterPro" id="IPR041588">
    <property type="entry name" value="Integrase_H2C2"/>
</dbReference>
<evidence type="ECO:0000259" key="2">
    <source>
        <dbReference type="Pfam" id="PF17921"/>
    </source>
</evidence>
<feature type="region of interest" description="Disordered" evidence="1">
    <location>
        <begin position="146"/>
        <end position="177"/>
    </location>
</feature>
<reference evidence="3 4" key="1">
    <citation type="submission" date="2023-08" db="EMBL/GenBank/DDBJ databases">
        <title>Black Yeasts Isolated from many extreme environments.</title>
        <authorList>
            <person name="Coleine C."/>
            <person name="Stajich J.E."/>
            <person name="Selbmann L."/>
        </authorList>
    </citation>
    <scope>NUCLEOTIDE SEQUENCE [LARGE SCALE GENOMIC DNA]</scope>
    <source>
        <strain evidence="3 4">CCFEE 5885</strain>
    </source>
</reference>
<gene>
    <name evidence="3" type="ORF">LTR24_007182</name>
</gene>
<proteinExistence type="predicted"/>
<evidence type="ECO:0000313" key="4">
    <source>
        <dbReference type="Proteomes" id="UP001345013"/>
    </source>
</evidence>
<dbReference type="Pfam" id="PF17921">
    <property type="entry name" value="Integrase_H2C2"/>
    <property type="match status" value="1"/>
</dbReference>
<evidence type="ECO:0000313" key="3">
    <source>
        <dbReference type="EMBL" id="KAK5085111.1"/>
    </source>
</evidence>
<protein>
    <recommendedName>
        <fullName evidence="2">Integrase zinc-binding domain-containing protein</fullName>
    </recommendedName>
</protein>
<organism evidence="3 4">
    <name type="scientific">Lithohypha guttulata</name>
    <dbReference type="NCBI Taxonomy" id="1690604"/>
    <lineage>
        <taxon>Eukaryota</taxon>
        <taxon>Fungi</taxon>
        <taxon>Dikarya</taxon>
        <taxon>Ascomycota</taxon>
        <taxon>Pezizomycotina</taxon>
        <taxon>Eurotiomycetes</taxon>
        <taxon>Chaetothyriomycetidae</taxon>
        <taxon>Chaetothyriales</taxon>
        <taxon>Trichomeriaceae</taxon>
        <taxon>Lithohypha</taxon>
    </lineage>
</organism>
<comment type="caution">
    <text evidence="3">The sequence shown here is derived from an EMBL/GenBank/DDBJ whole genome shotgun (WGS) entry which is preliminary data.</text>
</comment>
<evidence type="ECO:0000256" key="1">
    <source>
        <dbReference type="SAM" id="MobiDB-lite"/>
    </source>
</evidence>
<dbReference type="EMBL" id="JAVRRG010000104">
    <property type="protein sequence ID" value="KAK5085111.1"/>
    <property type="molecule type" value="Genomic_DNA"/>
</dbReference>
<dbReference type="Proteomes" id="UP001345013">
    <property type="component" value="Unassembled WGS sequence"/>
</dbReference>